<dbReference type="SUPFAM" id="SSF52540">
    <property type="entry name" value="P-loop containing nucleoside triphosphate hydrolases"/>
    <property type="match status" value="3"/>
</dbReference>
<keyword evidence="2 3" id="KW-0067">ATP-binding</keyword>
<dbReference type="SMART" id="SM00382">
    <property type="entry name" value="AAA"/>
    <property type="match status" value="3"/>
</dbReference>
<dbReference type="Pfam" id="PF01580">
    <property type="entry name" value="FtsK_SpoIIIE"/>
    <property type="match status" value="2"/>
</dbReference>
<dbReference type="InterPro" id="IPR050206">
    <property type="entry name" value="FtsK/SpoIIIE/SftA"/>
</dbReference>
<dbReference type="Proteomes" id="UP001597036">
    <property type="component" value="Unassembled WGS sequence"/>
</dbReference>
<feature type="compositionally biased region" description="Basic and acidic residues" evidence="4">
    <location>
        <begin position="325"/>
        <end position="359"/>
    </location>
</feature>
<evidence type="ECO:0000256" key="4">
    <source>
        <dbReference type="SAM" id="MobiDB-lite"/>
    </source>
</evidence>
<evidence type="ECO:0000313" key="7">
    <source>
        <dbReference type="Proteomes" id="UP001597036"/>
    </source>
</evidence>
<dbReference type="InterPro" id="IPR003593">
    <property type="entry name" value="AAA+_ATPase"/>
</dbReference>
<organism evidence="6 7">
    <name type="scientific">Alloscardovia venturai</name>
    <dbReference type="NCBI Taxonomy" id="1769421"/>
    <lineage>
        <taxon>Bacteria</taxon>
        <taxon>Bacillati</taxon>
        <taxon>Actinomycetota</taxon>
        <taxon>Actinomycetes</taxon>
        <taxon>Bifidobacteriales</taxon>
        <taxon>Bifidobacteriaceae</taxon>
        <taxon>Alloscardovia</taxon>
    </lineage>
</organism>
<dbReference type="Gene3D" id="3.40.50.300">
    <property type="entry name" value="P-loop containing nucleotide triphosphate hydrolases"/>
    <property type="match status" value="4"/>
</dbReference>
<evidence type="ECO:0000256" key="2">
    <source>
        <dbReference type="ARBA" id="ARBA00022840"/>
    </source>
</evidence>
<accession>A0ABW2Y1L8</accession>
<keyword evidence="7" id="KW-1185">Reference proteome</keyword>
<dbReference type="PROSITE" id="PS50901">
    <property type="entry name" value="FTSK"/>
    <property type="match status" value="2"/>
</dbReference>
<protein>
    <submittedName>
        <fullName evidence="6">FtsK/SpoIIIE domain-containing protein</fullName>
    </submittedName>
</protein>
<evidence type="ECO:0000259" key="5">
    <source>
        <dbReference type="PROSITE" id="PS50901"/>
    </source>
</evidence>
<reference evidence="7" key="1">
    <citation type="journal article" date="2019" name="Int. J. Syst. Evol. Microbiol.">
        <title>The Global Catalogue of Microorganisms (GCM) 10K type strain sequencing project: providing services to taxonomists for standard genome sequencing and annotation.</title>
        <authorList>
            <consortium name="The Broad Institute Genomics Platform"/>
            <consortium name="The Broad Institute Genome Sequencing Center for Infectious Disease"/>
            <person name="Wu L."/>
            <person name="Ma J."/>
        </authorList>
    </citation>
    <scope>NUCLEOTIDE SEQUENCE [LARGE SCALE GENOMIC DNA]</scope>
    <source>
        <strain evidence="7">CCM 8604</strain>
    </source>
</reference>
<keyword evidence="1 3" id="KW-0547">Nucleotide-binding</keyword>
<evidence type="ECO:0000313" key="6">
    <source>
        <dbReference type="EMBL" id="MFD0704152.1"/>
    </source>
</evidence>
<sequence>MKGLVTVHNPSLGTRFSVYMDAADSSTLREVLPSFATIASVNQIDTYRLSIDGVVVDWDATVKQCGMHEGSWISFLTSDDIPFTPRPRVEGQPESVQLRFISGIHAGEVYDISHGIFSMSSLLTSDEFSMTADFMVDIDGDDITIYPHIDEESGKSQIGKASKRRKETKKKKSQKAARGKTQKKSHKNRPVEDIHSGIYIDGEEIIESAKVDFGDNIVLPECIVEITQGVLDEVPLDKKTQSGKWLFARPPKIHTYAESTKFTMPREPQKPTKAPIPFLSTLIPLAMSLAMAYFMKSPTYLMFGLMSPVMMVFSYISGNKNGNRRFKDESKKYKKDKQSVTEKAEAAVDKERRDAQREYPDPTQLMDLVVRHDNRLWNRRVTDKAWLGLRVGTGSVPSQVMIEQTSNVFEQERVKAWELHHHPVTVSIPQSRCLGVTGQIEIVRSLAQYFTVQLASLHSSRDLSLYILSPNLRADMGTQLDWGFAQWLPQTRPQFGQDTIRTIATTTQSIAARLSEITQLLDARQEDKRNSAQKEWMGSSIVIMMDNAHVIRTLPGSIRILQEGPEVGIYSVCIDTDERLLPEECQTVVTVEEATAFIKSNVSKDVHDIMPDIVSSNWVESVSLALAPIEDGTPDETASAIPASSNLLRLLKLTPTSEEILQRWNISPRNTRFVIGESVDGVFELDISKDGPHGLVGGTTGSGKSELLQSLVASLAVANTPDAMNFVLVDYKGGAAFKDCVNLPHTVGMVTDLDNHLVSRALTSLGAELNYREHILAQAGAKDIEDYIDMMKTQPSLKPMPRLLIVIDEFASLARELPDFVTGLVNIAQRGRSLGIHLLLATQRPGGVVSPEIRANTNLRIALRMTDATESQDVIDAKDAGLISKSTPGRAVVRLGSSSLVPFQSARVGGRYVSPDIAANTHKAAPLVVAVSHSNLGGSIPKRKKKDEHSTDVAVTDLKMLVSAISDATKQAGFAPQRQPWLPALSNQVDLAEIADIAAQSGENFSGENPPIPFGLGDFPDLQKQLVENINLSEFGNMFIVGTTRSGKSTALRTIAYSASQLYSAENLHIYCIDAGNGALTPLVALPNVGVVALRSETQKIERLLSKIDRVIKHRAQLLSSGGYSSIDEYNDDPTHAGDTIPHVLVLLDSWEGYSSALLSYDNGTLLDKVQLLMREGTSSGVHFVVSGDRQLLSGRMSMLADSKILLRLIEKMDYSVAGMHSKDVPDGIADGRGFRGEDGGELQIALINKGMIGQSESIYIREAGKQLAATRDATIPRSRMPLSVEEIPESITTQAVNAMIYGEKGIALGVGGEDNLPVMWDPAQVPILTIYGSRGSGKTTAAYAIATQAADAGYRVIVVSPRSNKLNSLEGLPHIERIVHSPAEMTDQFFAQYYGESSTDGEGNAVDAQASVSTNVSNYSFAQYGEGKTIIVMDDAHLLRNIPASVWLDARLSAWDTDKLALVVVGDVNDLPSGFGSWTVKLKALREGIVLKPDEVVYQELIGARFKRADTQSEKPHGRGFAHIGSVAVPFQMAYVDDEQEE</sequence>
<feature type="domain" description="FtsK" evidence="5">
    <location>
        <begin position="1023"/>
        <end position="1220"/>
    </location>
</feature>
<dbReference type="CDD" id="cd01127">
    <property type="entry name" value="TrwB_TraG_TraD_VirD4"/>
    <property type="match status" value="1"/>
</dbReference>
<dbReference type="InterPro" id="IPR027417">
    <property type="entry name" value="P-loop_NTPase"/>
</dbReference>
<dbReference type="EMBL" id="JBHTHQ010000001">
    <property type="protein sequence ID" value="MFD0704152.1"/>
    <property type="molecule type" value="Genomic_DNA"/>
</dbReference>
<comment type="caution">
    <text evidence="6">The sequence shown here is derived from an EMBL/GenBank/DDBJ whole genome shotgun (WGS) entry which is preliminary data.</text>
</comment>
<dbReference type="PANTHER" id="PTHR22683">
    <property type="entry name" value="SPORULATION PROTEIN RELATED"/>
    <property type="match status" value="1"/>
</dbReference>
<name>A0ABW2Y1L8_9BIFI</name>
<evidence type="ECO:0000256" key="1">
    <source>
        <dbReference type="ARBA" id="ARBA00022741"/>
    </source>
</evidence>
<proteinExistence type="predicted"/>
<feature type="domain" description="FtsK" evidence="5">
    <location>
        <begin position="676"/>
        <end position="872"/>
    </location>
</feature>
<feature type="region of interest" description="Disordered" evidence="4">
    <location>
        <begin position="324"/>
        <end position="359"/>
    </location>
</feature>
<feature type="compositionally biased region" description="Basic residues" evidence="4">
    <location>
        <begin position="161"/>
        <end position="188"/>
    </location>
</feature>
<feature type="region of interest" description="Disordered" evidence="4">
    <location>
        <begin position="154"/>
        <end position="193"/>
    </location>
</feature>
<gene>
    <name evidence="6" type="ORF">ACFQY8_00060</name>
</gene>
<dbReference type="InterPro" id="IPR002543">
    <property type="entry name" value="FtsK_dom"/>
</dbReference>
<dbReference type="PANTHER" id="PTHR22683:SF1">
    <property type="entry name" value="TYPE VII SECRETION SYSTEM PROTEIN ESSC"/>
    <property type="match status" value="1"/>
</dbReference>
<evidence type="ECO:0000256" key="3">
    <source>
        <dbReference type="PROSITE-ProRule" id="PRU00289"/>
    </source>
</evidence>
<feature type="binding site" evidence="3">
    <location>
        <begin position="698"/>
        <end position="705"/>
    </location>
    <ligand>
        <name>ATP</name>
        <dbReference type="ChEBI" id="CHEBI:30616"/>
    </ligand>
</feature>
<dbReference type="RefSeq" id="WP_377937425.1">
    <property type="nucleotide sequence ID" value="NZ_JBHTHQ010000001.1"/>
</dbReference>
<feature type="binding site" evidence="3">
    <location>
        <begin position="1042"/>
        <end position="1049"/>
    </location>
    <ligand>
        <name>ATP</name>
        <dbReference type="ChEBI" id="CHEBI:30616"/>
    </ligand>
</feature>